<protein>
    <submittedName>
        <fullName evidence="2">Uncharacterized protein</fullName>
    </submittedName>
</protein>
<dbReference type="AlphaFoldDB" id="A0A3Q9J525"/>
<keyword evidence="1" id="KW-0472">Membrane</keyword>
<keyword evidence="1" id="KW-0812">Transmembrane</keyword>
<feature type="transmembrane region" description="Helical" evidence="1">
    <location>
        <begin position="56"/>
        <end position="81"/>
    </location>
</feature>
<gene>
    <name evidence="2" type="ORF">CVS47_02606</name>
</gene>
<reference evidence="2 3" key="1">
    <citation type="submission" date="2018-08" db="EMBL/GenBank/DDBJ databases">
        <title>Microbacterium lemovicicum sp. nov., a bacterium isolated from a natural uranium-rich soil.</title>
        <authorList>
            <person name="ORTET P."/>
        </authorList>
    </citation>
    <scope>NUCLEOTIDE SEQUENCE [LARGE SCALE GENOMIC DNA]</scope>
    <source>
        <strain evidence="2 3">Viu22</strain>
    </source>
</reference>
<keyword evidence="1" id="KW-1133">Transmembrane helix</keyword>
<accession>A0A3Q9J525</accession>
<evidence type="ECO:0000256" key="1">
    <source>
        <dbReference type="SAM" id="Phobius"/>
    </source>
</evidence>
<dbReference type="Proteomes" id="UP000276888">
    <property type="component" value="Chromosome"/>
</dbReference>
<name>A0A3Q9J525_9MICO</name>
<dbReference type="EMBL" id="CP031423">
    <property type="protein sequence ID" value="AZS37956.1"/>
    <property type="molecule type" value="Genomic_DNA"/>
</dbReference>
<organism evidence="2 3">
    <name type="scientific">Microbacterium lemovicicum</name>
    <dbReference type="NCBI Taxonomy" id="1072463"/>
    <lineage>
        <taxon>Bacteria</taxon>
        <taxon>Bacillati</taxon>
        <taxon>Actinomycetota</taxon>
        <taxon>Actinomycetes</taxon>
        <taxon>Micrococcales</taxon>
        <taxon>Microbacteriaceae</taxon>
        <taxon>Microbacterium</taxon>
    </lineage>
</organism>
<feature type="transmembrane region" description="Helical" evidence="1">
    <location>
        <begin position="101"/>
        <end position="124"/>
    </location>
</feature>
<keyword evidence="3" id="KW-1185">Reference proteome</keyword>
<evidence type="ECO:0000313" key="2">
    <source>
        <dbReference type="EMBL" id="AZS37956.1"/>
    </source>
</evidence>
<feature type="transmembrane region" description="Helical" evidence="1">
    <location>
        <begin position="131"/>
        <end position="155"/>
    </location>
</feature>
<proteinExistence type="predicted"/>
<evidence type="ECO:0000313" key="3">
    <source>
        <dbReference type="Proteomes" id="UP000276888"/>
    </source>
</evidence>
<dbReference type="KEGG" id="mlv:CVS47_02606"/>
<sequence>MYGDGCRGPVPRGITARYDARVTSAPPPYNGPPAPAFAGPWAAPATARPPLRVWDVVLTIVFLVGDAVLALVMSFFGAFLAMASDPCGARDCNTDLITVGVLAAMALPWIFLVAGLVVSIVLLVKRRLAFWVPLVAAVLIIGSWFIGAAFATAGVPGS</sequence>